<name>G5GH06_9FIRM</name>
<dbReference type="EMBL" id="ACZL01000014">
    <property type="protein sequence ID" value="EHI56064.1"/>
    <property type="molecule type" value="Genomic_DNA"/>
</dbReference>
<dbReference type="InterPro" id="IPR044731">
    <property type="entry name" value="BDH-like"/>
</dbReference>
<proteinExistence type="predicted"/>
<dbReference type="Proteomes" id="UP000003011">
    <property type="component" value="Unassembled WGS sequence"/>
</dbReference>
<dbReference type="eggNOG" id="COG1979">
    <property type="taxonomic scope" value="Bacteria"/>
</dbReference>
<organism evidence="4 5">
    <name type="scientific">Johnsonella ignava ATCC 51276</name>
    <dbReference type="NCBI Taxonomy" id="679200"/>
    <lineage>
        <taxon>Bacteria</taxon>
        <taxon>Bacillati</taxon>
        <taxon>Bacillota</taxon>
        <taxon>Clostridia</taxon>
        <taxon>Lachnospirales</taxon>
        <taxon>Lachnospiraceae</taxon>
        <taxon>Johnsonella</taxon>
    </lineage>
</organism>
<keyword evidence="1" id="KW-0560">Oxidoreductase</keyword>
<dbReference type="Gene3D" id="3.40.50.1970">
    <property type="match status" value="1"/>
</dbReference>
<sequence>MKKFEYYTPTRIVFGKDSEKETGRLIKMYGGTRLLIVYGGKSAVESGLLKRIEDEVKAEGIEYISMGGVVPNPVLSRTRQIIKEGLEFKCDFVLGVGGGSVLDTAKAVALGLYNPETDIWDYFAGIKKPVKSLPHAGVITISAAGSETSDSAVITNDETKPYSKRGINGDFNRCRFAVMNPELTYTLPKYQISAGVADIFMHTSERYFAAILGNHMTDEIAEGLLRNIIKYGRIGVDNPSDYEAMSEIMWSGSLSHIGITGLGSRGDLPKDGDWACHQIGMALSAIYDYTHGATLTAIWGSWARYVCKKNLGRFAQLARNVYGIEEASDEKACEIAIKKSEEFFKSIGMPISLTELMGRTPSDEELTALSENCSFGKKRTIGAFMVLSYDDMYNIYKAAV</sequence>
<dbReference type="PANTHER" id="PTHR43633">
    <property type="entry name" value="ALCOHOL DEHYDROGENASE YQHD"/>
    <property type="match status" value="1"/>
</dbReference>
<accession>G5GH06</accession>
<dbReference type="Pfam" id="PF00465">
    <property type="entry name" value="Fe-ADH"/>
    <property type="match status" value="1"/>
</dbReference>
<evidence type="ECO:0000259" key="2">
    <source>
        <dbReference type="Pfam" id="PF00465"/>
    </source>
</evidence>
<feature type="domain" description="Alcohol dehydrogenase iron-type/glycerol dehydrogenase GldA" evidence="2">
    <location>
        <begin position="9"/>
        <end position="181"/>
    </location>
</feature>
<dbReference type="GO" id="GO:0005829">
    <property type="term" value="C:cytosol"/>
    <property type="evidence" value="ECO:0007669"/>
    <property type="project" value="TreeGrafter"/>
</dbReference>
<dbReference type="PATRIC" id="fig|679200.3.peg.893"/>
<dbReference type="AlphaFoldDB" id="G5GH06"/>
<keyword evidence="5" id="KW-1185">Reference proteome</keyword>
<protein>
    <submittedName>
        <fullName evidence="4">Uncharacterized protein</fullName>
    </submittedName>
</protein>
<dbReference type="FunFam" id="3.40.50.1970:FF:000003">
    <property type="entry name" value="Alcohol dehydrogenase, iron-containing"/>
    <property type="match status" value="1"/>
</dbReference>
<dbReference type="GO" id="GO:1990362">
    <property type="term" value="F:butanol dehydrogenase (NAD+) activity"/>
    <property type="evidence" value="ECO:0007669"/>
    <property type="project" value="InterPro"/>
</dbReference>
<comment type="caution">
    <text evidence="4">The sequence shown here is derived from an EMBL/GenBank/DDBJ whole genome shotgun (WGS) entry which is preliminary data.</text>
</comment>
<dbReference type="InterPro" id="IPR001670">
    <property type="entry name" value="ADH_Fe/GldA"/>
</dbReference>
<dbReference type="STRING" id="679200.HMPREF9333_00846"/>
<dbReference type="RefSeq" id="WP_005540096.1">
    <property type="nucleotide sequence ID" value="NZ_JH378830.1"/>
</dbReference>
<dbReference type="GO" id="GO:1990002">
    <property type="term" value="F:methylglyoxal reductase (NADPH) (acetol producing) activity"/>
    <property type="evidence" value="ECO:0007669"/>
    <property type="project" value="TreeGrafter"/>
</dbReference>
<evidence type="ECO:0000313" key="4">
    <source>
        <dbReference type="EMBL" id="EHI56064.1"/>
    </source>
</evidence>
<dbReference type="CDD" id="cd08187">
    <property type="entry name" value="BDH"/>
    <property type="match status" value="1"/>
</dbReference>
<dbReference type="OrthoDB" id="9801156at2"/>
<dbReference type="GO" id="GO:0008106">
    <property type="term" value="F:alcohol dehydrogenase (NADP+) activity"/>
    <property type="evidence" value="ECO:0007669"/>
    <property type="project" value="TreeGrafter"/>
</dbReference>
<evidence type="ECO:0000313" key="5">
    <source>
        <dbReference type="Proteomes" id="UP000003011"/>
    </source>
</evidence>
<dbReference type="HOGENOM" id="CLU_007207_0_4_9"/>
<dbReference type="SUPFAM" id="SSF56796">
    <property type="entry name" value="Dehydroquinate synthase-like"/>
    <property type="match status" value="1"/>
</dbReference>
<dbReference type="Gene3D" id="1.20.1090.10">
    <property type="entry name" value="Dehydroquinate synthase-like - alpha domain"/>
    <property type="match status" value="1"/>
</dbReference>
<dbReference type="PANTHER" id="PTHR43633:SF1">
    <property type="entry name" value="ALCOHOL DEHYDROGENASE YQHD"/>
    <property type="match status" value="1"/>
</dbReference>
<dbReference type="GO" id="GO:0046872">
    <property type="term" value="F:metal ion binding"/>
    <property type="evidence" value="ECO:0007669"/>
    <property type="project" value="InterPro"/>
</dbReference>
<dbReference type="InterPro" id="IPR056798">
    <property type="entry name" value="ADH_Fe_C"/>
</dbReference>
<gene>
    <name evidence="4" type="ORF">HMPREF9333_00846</name>
</gene>
<evidence type="ECO:0000256" key="1">
    <source>
        <dbReference type="ARBA" id="ARBA00023002"/>
    </source>
</evidence>
<feature type="domain" description="Fe-containing alcohol dehydrogenase-like C-terminal" evidence="3">
    <location>
        <begin position="196"/>
        <end position="400"/>
    </location>
</feature>
<dbReference type="Pfam" id="PF25137">
    <property type="entry name" value="ADH_Fe_C"/>
    <property type="match status" value="1"/>
</dbReference>
<evidence type="ECO:0000259" key="3">
    <source>
        <dbReference type="Pfam" id="PF25137"/>
    </source>
</evidence>
<reference evidence="4 5" key="1">
    <citation type="submission" date="2011-08" db="EMBL/GenBank/DDBJ databases">
        <title>The Genome Sequence of Johnsonella ignava ATCC 51276.</title>
        <authorList>
            <consortium name="The Broad Institute Genome Sequencing Platform"/>
            <person name="Earl A."/>
            <person name="Ward D."/>
            <person name="Feldgarden M."/>
            <person name="Gevers D."/>
            <person name="Izard J."/>
            <person name="Blanton J.M."/>
            <person name="Baranova O.V."/>
            <person name="Dewhirst F.E."/>
            <person name="Young S.K."/>
            <person name="Zeng Q."/>
            <person name="Gargeya S."/>
            <person name="Fitzgerald M."/>
            <person name="Haas B."/>
            <person name="Abouelleil A."/>
            <person name="Alvarado L."/>
            <person name="Arachchi H.M."/>
            <person name="Berlin A."/>
            <person name="Brown A."/>
            <person name="Chapman S.B."/>
            <person name="Chen Z."/>
            <person name="Dunbar C."/>
            <person name="Freedman E."/>
            <person name="Gearin G."/>
            <person name="Gellesch M."/>
            <person name="Goldberg J."/>
            <person name="Griggs A."/>
            <person name="Gujja S."/>
            <person name="Heiman D."/>
            <person name="Howarth C."/>
            <person name="Larson L."/>
            <person name="Lui A."/>
            <person name="MacDonald P.J.P."/>
            <person name="Montmayeur A."/>
            <person name="Murphy C."/>
            <person name="Neiman D."/>
            <person name="Pearson M."/>
            <person name="Priest M."/>
            <person name="Roberts A."/>
            <person name="Saif S."/>
            <person name="Shea T."/>
            <person name="Shenoy N."/>
            <person name="Sisk P."/>
            <person name="Stolte C."/>
            <person name="Sykes S."/>
            <person name="Wortman J."/>
            <person name="Nusbaum C."/>
            <person name="Birren B."/>
        </authorList>
    </citation>
    <scope>NUCLEOTIDE SEQUENCE [LARGE SCALE GENOMIC DNA]</scope>
    <source>
        <strain evidence="4 5">ATCC 51276</strain>
    </source>
</reference>